<gene>
    <name evidence="5" type="ORF">HDF25_001084</name>
</gene>
<dbReference type="SUPFAM" id="SSF56935">
    <property type="entry name" value="Porins"/>
    <property type="match status" value="1"/>
</dbReference>
<evidence type="ECO:0000256" key="3">
    <source>
        <dbReference type="ARBA" id="ARBA00023237"/>
    </source>
</evidence>
<dbReference type="InterPro" id="IPR011662">
    <property type="entry name" value="Secretin/TonB_short_N"/>
</dbReference>
<evidence type="ECO:0000256" key="2">
    <source>
        <dbReference type="ARBA" id="ARBA00023136"/>
    </source>
</evidence>
<dbReference type="RefSeq" id="WP_184623543.1">
    <property type="nucleotide sequence ID" value="NZ_JACHCC010000003.1"/>
</dbReference>
<sequence length="1298" mass="140601">MRLTTVILIISLMQVSAAVLGQKIKLSKSNAPLKTVLKELRLQSGYNFIYTDNLLAKSKPVNIKANNVDFVNVLEEIFRAQPIVYVIKNNTVTLSERKKALEAPSLISRIIERLEAIVVQGSVVDEKGEPLPGVSIVLKSGKVLGVTDNKGYFEIKCPDENAVVNFSFIGYLTQKIAVKAILAKAVITMKPALSELLEVGIAGSKTIGTKVDLAHREHETLAQVLEGGVPGLTLKQGSETTVASTLNIGSLVIDLQSFIRMGGVDGFPATSDGFRQYLASPLNAGTVETTTTTNNNMIVPELRGASGFAGNTAGMLVVIDGFPQEGFPANYPMNNVVSVEVIRDPEECLKWGSAGVGGVILIKTKSAEAGALQINYSSNFYFSPPPDISAAKLRLASSAQVLDYDREVYDKNIIDYGSLSSLPVGFSPAKQLLYNLSQNLITEGVLKTKWDSLSRISNRDQLRLLQQSTFSQNHSLSLSGGTKAYHFNASGVYGVTGSQNIGTSSKHMGLNLKNDFLLLKDKLKITWIANLSSDKKISTPSSNGSNLPPDQLLLDNQGRYVYNYTSVTPQQNSAMLKAGYYDSGVNPLEDLRSNSNTSKMLGINSNLNLNWQLAPGLNWYTGFTYVMTGMNTESLQGAASSNVRNLVNQYGSAVTNSNGDVTGVDFYLPYGDIFQKTSSSTNKYDMHSGLNFERIFGGIHQLKVSIDAGLSDQQGKSDPNASIYGYNRQTGKGLPVLGNDSTRIINFSGSSMNPGQLVIPGQFSRTYARNVNLNANLLYTYLGRYSVQGTYYSSMVPNFGHDPAYATTSSSSVSSSWQINKEEFFKIPWISNLKLTAKASAVQVAKLAAQIGASVIQQPLWGNGGITVASFNPSQMNGQKNQNYGGRLDAGFSNNNIELMLDYSLNSISNKGQWNGRLSYNIGREKYFNVPWISSLQADLSLVDINPYQAQSIVMGAGSLSPGGGFNIPVTSIAGILPPSVKDKEAHVLIGVDKDRFSIDMRYYNKTIAGLGSGTLPTDPATGLSSQLVYSNILNKGLELALRAKVIQNSSFSYTVTLNGAYNVNQALDVPPVNFSFTSAYTTAIRNGSSMSSLWSFPWAGLDAGGNPQVYNTAMKKVSVADPGFGNNSFSLVDSGPGTAPWSGGLIQEWQYKNFFASMRMMFYLGNVMRRYMPALNGSNDNSIAIADRWKKPGDENTTDVAGVAPYNSVRELIIQYSSNSIMSAGNVRLSEIQFGYSAPNEVLKNKFIKSLTLSAQVNNVALWTKNNLHVDPQVVSNIGIVGITVPRMYSLTVNMSF</sequence>
<evidence type="ECO:0000313" key="6">
    <source>
        <dbReference type="Proteomes" id="UP000521017"/>
    </source>
</evidence>
<name>A0A7X0J0T7_9SPHI</name>
<evidence type="ECO:0000259" key="4">
    <source>
        <dbReference type="SMART" id="SM00965"/>
    </source>
</evidence>
<dbReference type="Gene3D" id="2.170.130.10">
    <property type="entry name" value="TonB-dependent receptor, plug domain"/>
    <property type="match status" value="1"/>
</dbReference>
<keyword evidence="1" id="KW-0813">Transport</keyword>
<dbReference type="Pfam" id="PF07660">
    <property type="entry name" value="STN"/>
    <property type="match status" value="1"/>
</dbReference>
<protein>
    <recommendedName>
        <fullName evidence="4">Secretin/TonB short N-terminal domain-containing protein</fullName>
    </recommendedName>
</protein>
<reference evidence="5 6" key="1">
    <citation type="submission" date="2020-08" db="EMBL/GenBank/DDBJ databases">
        <title>Genomic Encyclopedia of Type Strains, Phase IV (KMG-V): Genome sequencing to study the core and pangenomes of soil and plant-associated prokaryotes.</title>
        <authorList>
            <person name="Whitman W."/>
        </authorList>
    </citation>
    <scope>NUCLEOTIDE SEQUENCE [LARGE SCALE GENOMIC DNA]</scope>
    <source>
        <strain evidence="5 6">M2T3</strain>
    </source>
</reference>
<proteinExistence type="predicted"/>
<organism evidence="5 6">
    <name type="scientific">Pedobacter cryoconitis</name>
    <dbReference type="NCBI Taxonomy" id="188932"/>
    <lineage>
        <taxon>Bacteria</taxon>
        <taxon>Pseudomonadati</taxon>
        <taxon>Bacteroidota</taxon>
        <taxon>Sphingobacteriia</taxon>
        <taxon>Sphingobacteriales</taxon>
        <taxon>Sphingobacteriaceae</taxon>
        <taxon>Pedobacter</taxon>
    </lineage>
</organism>
<dbReference type="SMART" id="SM00965">
    <property type="entry name" value="STN"/>
    <property type="match status" value="1"/>
</dbReference>
<dbReference type="EMBL" id="JACHCC010000003">
    <property type="protein sequence ID" value="MBB6498943.1"/>
    <property type="molecule type" value="Genomic_DNA"/>
</dbReference>
<comment type="caution">
    <text evidence="5">The sequence shown here is derived from an EMBL/GenBank/DDBJ whole genome shotgun (WGS) entry which is preliminary data.</text>
</comment>
<dbReference type="InterPro" id="IPR008969">
    <property type="entry name" value="CarboxyPept-like_regulatory"/>
</dbReference>
<dbReference type="InterPro" id="IPR037066">
    <property type="entry name" value="Plug_dom_sf"/>
</dbReference>
<feature type="domain" description="Secretin/TonB short N-terminal" evidence="4">
    <location>
        <begin position="46"/>
        <end position="97"/>
    </location>
</feature>
<accession>A0A7X0J0T7</accession>
<dbReference type="Gene3D" id="2.60.40.1120">
    <property type="entry name" value="Carboxypeptidase-like, regulatory domain"/>
    <property type="match status" value="1"/>
</dbReference>
<evidence type="ECO:0000313" key="5">
    <source>
        <dbReference type="EMBL" id="MBB6498943.1"/>
    </source>
</evidence>
<dbReference type="Proteomes" id="UP000521017">
    <property type="component" value="Unassembled WGS sequence"/>
</dbReference>
<keyword evidence="3" id="KW-0998">Cell outer membrane</keyword>
<dbReference type="SUPFAM" id="SSF49464">
    <property type="entry name" value="Carboxypeptidase regulatory domain-like"/>
    <property type="match status" value="1"/>
</dbReference>
<keyword evidence="2" id="KW-0472">Membrane</keyword>
<evidence type="ECO:0000256" key="1">
    <source>
        <dbReference type="ARBA" id="ARBA00022448"/>
    </source>
</evidence>
<dbReference type="GO" id="GO:0019867">
    <property type="term" value="C:outer membrane"/>
    <property type="evidence" value="ECO:0007669"/>
    <property type="project" value="InterPro"/>
</dbReference>
<dbReference type="Pfam" id="PF13715">
    <property type="entry name" value="CarbopepD_reg_2"/>
    <property type="match status" value="1"/>
</dbReference>